<accession>A0A285NR72</accession>
<organism evidence="2 3">
    <name type="scientific">Persephonella hydrogeniphila</name>
    <dbReference type="NCBI Taxonomy" id="198703"/>
    <lineage>
        <taxon>Bacteria</taxon>
        <taxon>Pseudomonadati</taxon>
        <taxon>Aquificota</taxon>
        <taxon>Aquificia</taxon>
        <taxon>Aquificales</taxon>
        <taxon>Hydrogenothermaceae</taxon>
        <taxon>Persephonella</taxon>
    </lineage>
</organism>
<keyword evidence="3" id="KW-1185">Reference proteome</keyword>
<dbReference type="Pfam" id="PF09376">
    <property type="entry name" value="NurA"/>
    <property type="match status" value="1"/>
</dbReference>
<reference evidence="3" key="1">
    <citation type="submission" date="2017-09" db="EMBL/GenBank/DDBJ databases">
        <authorList>
            <person name="Varghese N."/>
            <person name="Submissions S."/>
        </authorList>
    </citation>
    <scope>NUCLEOTIDE SEQUENCE [LARGE SCALE GENOMIC DNA]</scope>
    <source>
        <strain evidence="3">DSM 15103</strain>
    </source>
</reference>
<proteinExistence type="predicted"/>
<dbReference type="OrthoDB" id="9947at2"/>
<feature type="domain" description="NurA" evidence="1">
    <location>
        <begin position="46"/>
        <end position="360"/>
    </location>
</feature>
<dbReference type="AlphaFoldDB" id="A0A285NR72"/>
<protein>
    <submittedName>
        <fullName evidence="2">NurA 5'-3' nuclease</fullName>
    </submittedName>
</protein>
<gene>
    <name evidence="2" type="ORF">SAMN06265182_1742</name>
</gene>
<dbReference type="Proteomes" id="UP000219036">
    <property type="component" value="Unassembled WGS sequence"/>
</dbReference>
<dbReference type="InterPro" id="IPR018977">
    <property type="entry name" value="NurA_domain"/>
</dbReference>
<dbReference type="SMART" id="SM00933">
    <property type="entry name" value="NurA"/>
    <property type="match status" value="1"/>
</dbReference>
<sequence>MRPEILNKTYLLRNELSEFAISLSEEIKREEVLSKWEDYTPKPVYRYLAAEDGSYNKKNFIGFYLYSVSGYAVGFKSDGNFSEEVTGDINLSVIKKTEAVDQYLRMLMFLCELKALLKLAIREKPEILVIDGTLSSRFITIFPKTDWFSSEEFEGKIADIAGSFVKDIKEKIFDEDIVAFSRDIKDRLIKKLHEELGDKGLRKDIIEAALSKLAYFEYLILLHTLFYGLDWNPVVIGVAKTSFSTDIFKKSLPDLRIFHQFVNKTGYSKPEMYVNLDELKWEFSGKFENIEEDIAYQLKDVSIKYFYGKYDTGRTISLIELYENPAHEDVTPEYILDTLSYFAVAGYPFPLKKADNEVRITKGDMELIQNLLGLQRELHGREGLE</sequence>
<evidence type="ECO:0000313" key="3">
    <source>
        <dbReference type="Proteomes" id="UP000219036"/>
    </source>
</evidence>
<dbReference type="RefSeq" id="WP_097000900.1">
    <property type="nucleotide sequence ID" value="NZ_OBEI01000009.1"/>
</dbReference>
<name>A0A285NR72_9AQUI</name>
<evidence type="ECO:0000259" key="1">
    <source>
        <dbReference type="SMART" id="SM00933"/>
    </source>
</evidence>
<evidence type="ECO:0000313" key="2">
    <source>
        <dbReference type="EMBL" id="SNZ10121.1"/>
    </source>
</evidence>
<dbReference type="EMBL" id="OBEI01000009">
    <property type="protein sequence ID" value="SNZ10121.1"/>
    <property type="molecule type" value="Genomic_DNA"/>
</dbReference>